<proteinExistence type="predicted"/>
<dbReference type="EMBL" id="HACM01005912">
    <property type="protein sequence ID" value="CRZ06354.1"/>
    <property type="molecule type" value="Transcribed_RNA"/>
</dbReference>
<dbReference type="EMBL" id="HACM01005911">
    <property type="protein sequence ID" value="CRZ06353.1"/>
    <property type="molecule type" value="Transcribed_RNA"/>
</dbReference>
<evidence type="ECO:0000313" key="1">
    <source>
        <dbReference type="EMBL" id="CRZ06353.1"/>
    </source>
</evidence>
<accession>A0A0H5QWK9</accession>
<dbReference type="AlphaFoldDB" id="A0A0H5QWK9"/>
<feature type="non-terminal residue" evidence="1">
    <location>
        <position position="138"/>
    </location>
</feature>
<sequence>MVDSKLYLMCFFSLKMKKVPHKEQEKQTNSKISPQKSLNIQKGKTNYNNLLHTEFDLYTTKKSLKLVTTERLELFDQSIDSKPKNPTQPIPESSTIVPKIQFFITRNTKSRGRYPYKLVILTKIPKNKNPTNRKVARN</sequence>
<name>A0A0H5QWK9_9EUKA</name>
<protein>
    <submittedName>
        <fullName evidence="1">Uncharacterized protein</fullName>
    </submittedName>
</protein>
<organism evidence="1">
    <name type="scientific">Spongospora subterranea</name>
    <dbReference type="NCBI Taxonomy" id="70186"/>
    <lineage>
        <taxon>Eukaryota</taxon>
        <taxon>Sar</taxon>
        <taxon>Rhizaria</taxon>
        <taxon>Endomyxa</taxon>
        <taxon>Phytomyxea</taxon>
        <taxon>Plasmodiophorida</taxon>
        <taxon>Plasmodiophoridae</taxon>
        <taxon>Spongospora</taxon>
    </lineage>
</organism>
<reference evidence="1" key="1">
    <citation type="submission" date="2015-04" db="EMBL/GenBank/DDBJ databases">
        <title>The genome sequence of the plant pathogenic Rhizarian Plasmodiophora brassicae reveals insights in its biotrophic life cycle and the origin of chitin synthesis.</title>
        <authorList>
            <person name="Schwelm A."/>
            <person name="Fogelqvist J."/>
            <person name="Knaust A."/>
            <person name="Julke S."/>
            <person name="Lilja T."/>
            <person name="Dhandapani V."/>
            <person name="Bonilla-Rosso G."/>
            <person name="Karlsson M."/>
            <person name="Shevchenko A."/>
            <person name="Choi S.R."/>
            <person name="Kim H.G."/>
            <person name="Park J.Y."/>
            <person name="Lim Y.P."/>
            <person name="Ludwig-Muller J."/>
            <person name="Dixelius C."/>
        </authorList>
    </citation>
    <scope>NUCLEOTIDE SEQUENCE</scope>
    <source>
        <tissue evidence="1">Potato root galls</tissue>
    </source>
</reference>